<dbReference type="Pfam" id="PF13358">
    <property type="entry name" value="DDE_3"/>
    <property type="match status" value="1"/>
</dbReference>
<dbReference type="PANTHER" id="PTHR46564:SF1">
    <property type="entry name" value="TRANSPOSASE"/>
    <property type="match status" value="1"/>
</dbReference>
<dbReference type="PANTHER" id="PTHR46564">
    <property type="entry name" value="TRANSPOSASE"/>
    <property type="match status" value="1"/>
</dbReference>
<proteinExistence type="predicted"/>
<dbReference type="InterPro" id="IPR038717">
    <property type="entry name" value="Tc1-like_DDE_dom"/>
</dbReference>
<sequence length="354" mass="40768">MRRDKHSKEKKELIIDAFSRGDDWRVVARIIKVKEKTAYTWIARFKLGTLWGGIWGGSRGSKMHDFHVEYLTELLGDNPKFTLKMMAESLQIRFGLVVCQQTVKNNLEGACFTLKQTHVKPEYMNKPENKEKRRNFLIQLQEYVSLGGKTAYYMDETNFNLWTSRSMGWSKKGERAVQTTKSGGRQNIQVLACIGENGLVHYDTRFGSNNMITVNAFFVDLLRKLCQRHPRSEVLVVVDNAPAHNDLESVFAMDEFAGTTLLRLGPYSPMLNPIENCFSVFKAGVKRFFVENRDEVLVAPLYSTMAEHRRTMLLQAVEANIHEAATPEKCRKYFSHTVQFHHKVYDLQDMPVGK</sequence>
<dbReference type="EMBL" id="QUSY01000495">
    <property type="protein sequence ID" value="RHY29001.1"/>
    <property type="molecule type" value="Genomic_DNA"/>
</dbReference>
<dbReference type="InterPro" id="IPR047655">
    <property type="entry name" value="Transpos_IS630-like"/>
</dbReference>
<dbReference type="AlphaFoldDB" id="A0A418AU92"/>
<evidence type="ECO:0000313" key="3">
    <source>
        <dbReference type="Proteomes" id="UP000285060"/>
    </source>
</evidence>
<evidence type="ECO:0000313" key="2">
    <source>
        <dbReference type="EMBL" id="RHY29001.1"/>
    </source>
</evidence>
<dbReference type="Proteomes" id="UP000285060">
    <property type="component" value="Unassembled WGS sequence"/>
</dbReference>
<dbReference type="Gene3D" id="3.30.420.10">
    <property type="entry name" value="Ribonuclease H-like superfamily/Ribonuclease H"/>
    <property type="match status" value="1"/>
</dbReference>
<dbReference type="NCBIfam" id="NF033545">
    <property type="entry name" value="transpos_IS630"/>
    <property type="match status" value="1"/>
</dbReference>
<name>A0A418AU92_9STRA</name>
<comment type="caution">
    <text evidence="2">The sequence shown here is derived from an EMBL/GenBank/DDBJ whole genome shotgun (WGS) entry which is preliminary data.</text>
</comment>
<protein>
    <recommendedName>
        <fullName evidence="1">Tc1-like transposase DDE domain-containing protein</fullName>
    </recommendedName>
</protein>
<keyword evidence="3" id="KW-1185">Reference proteome</keyword>
<accession>A0A418AU92</accession>
<organism evidence="2 3">
    <name type="scientific">Aphanomyces invadans</name>
    <dbReference type="NCBI Taxonomy" id="157072"/>
    <lineage>
        <taxon>Eukaryota</taxon>
        <taxon>Sar</taxon>
        <taxon>Stramenopiles</taxon>
        <taxon>Oomycota</taxon>
        <taxon>Saprolegniomycetes</taxon>
        <taxon>Saprolegniales</taxon>
        <taxon>Verrucalvaceae</taxon>
        <taxon>Aphanomyces</taxon>
    </lineage>
</organism>
<feature type="domain" description="Tc1-like transposase DDE" evidence="1">
    <location>
        <begin position="152"/>
        <end position="294"/>
    </location>
</feature>
<reference evidence="2 3" key="1">
    <citation type="submission" date="2018-08" db="EMBL/GenBank/DDBJ databases">
        <title>Aphanomyces genome sequencing and annotation.</title>
        <authorList>
            <person name="Minardi D."/>
            <person name="Oidtmann B."/>
            <person name="Van Der Giezen M."/>
            <person name="Studholme D.J."/>
        </authorList>
    </citation>
    <scope>NUCLEOTIDE SEQUENCE [LARGE SCALE GENOMIC DNA]</scope>
    <source>
        <strain evidence="2 3">NJM0002</strain>
    </source>
</reference>
<dbReference type="GO" id="GO:0003676">
    <property type="term" value="F:nucleic acid binding"/>
    <property type="evidence" value="ECO:0007669"/>
    <property type="project" value="InterPro"/>
</dbReference>
<gene>
    <name evidence="2" type="ORF">DYB32_005539</name>
</gene>
<evidence type="ECO:0000259" key="1">
    <source>
        <dbReference type="Pfam" id="PF13358"/>
    </source>
</evidence>
<dbReference type="SUPFAM" id="SSF46689">
    <property type="entry name" value="Homeodomain-like"/>
    <property type="match status" value="1"/>
</dbReference>
<dbReference type="InterPro" id="IPR009057">
    <property type="entry name" value="Homeodomain-like_sf"/>
</dbReference>
<dbReference type="VEuPathDB" id="FungiDB:H310_06646"/>
<dbReference type="InterPro" id="IPR036397">
    <property type="entry name" value="RNaseH_sf"/>
</dbReference>